<dbReference type="InterPro" id="IPR036187">
    <property type="entry name" value="DNA_mismatch_repair_MutS_sf"/>
</dbReference>
<keyword evidence="4" id="KW-0472">Membrane</keyword>
<keyword evidence="1" id="KW-0547">Nucleotide-binding</keyword>
<protein>
    <submittedName>
        <fullName evidence="6">DNA mismatch repair protein MutS</fullName>
    </submittedName>
</protein>
<keyword evidence="2" id="KW-0067">ATP-binding</keyword>
<dbReference type="GO" id="GO:0030983">
    <property type="term" value="F:mismatched DNA binding"/>
    <property type="evidence" value="ECO:0007669"/>
    <property type="project" value="InterPro"/>
</dbReference>
<evidence type="ECO:0000256" key="2">
    <source>
        <dbReference type="ARBA" id="ARBA00022840"/>
    </source>
</evidence>
<evidence type="ECO:0000256" key="1">
    <source>
        <dbReference type="ARBA" id="ARBA00022741"/>
    </source>
</evidence>
<organism evidence="6 7">
    <name type="scientific">Clostridium oryzae</name>
    <dbReference type="NCBI Taxonomy" id="1450648"/>
    <lineage>
        <taxon>Bacteria</taxon>
        <taxon>Bacillati</taxon>
        <taxon>Bacillota</taxon>
        <taxon>Clostridia</taxon>
        <taxon>Eubacteriales</taxon>
        <taxon>Clostridiaceae</taxon>
        <taxon>Clostridium</taxon>
    </lineage>
</organism>
<dbReference type="EMBL" id="MZGV01000021">
    <property type="protein sequence ID" value="OPJ61546.1"/>
    <property type="molecule type" value="Genomic_DNA"/>
</dbReference>
<dbReference type="Proteomes" id="UP000190080">
    <property type="component" value="Unassembled WGS sequence"/>
</dbReference>
<name>A0A1V4INQ5_9CLOT</name>
<dbReference type="Gene3D" id="1.10.1420.10">
    <property type="match status" value="1"/>
</dbReference>
<dbReference type="GO" id="GO:0005829">
    <property type="term" value="C:cytosol"/>
    <property type="evidence" value="ECO:0007669"/>
    <property type="project" value="TreeGrafter"/>
</dbReference>
<proteinExistence type="predicted"/>
<keyword evidence="4" id="KW-0812">Transmembrane</keyword>
<dbReference type="Gene3D" id="3.40.50.300">
    <property type="entry name" value="P-loop containing nucleotide triphosphate hydrolases"/>
    <property type="match status" value="1"/>
</dbReference>
<feature type="transmembrane region" description="Helical" evidence="4">
    <location>
        <begin position="193"/>
        <end position="209"/>
    </location>
</feature>
<dbReference type="Pfam" id="PF00488">
    <property type="entry name" value="MutS_V"/>
    <property type="match status" value="1"/>
</dbReference>
<dbReference type="OrthoDB" id="9802448at2"/>
<dbReference type="AlphaFoldDB" id="A0A1V4INQ5"/>
<accession>A0A1V4INQ5</accession>
<evidence type="ECO:0000256" key="3">
    <source>
        <dbReference type="ARBA" id="ARBA00023125"/>
    </source>
</evidence>
<dbReference type="RefSeq" id="WP_079424331.1">
    <property type="nucleotide sequence ID" value="NZ_MZGV01000021.1"/>
</dbReference>
<dbReference type="PANTHER" id="PTHR11361">
    <property type="entry name" value="DNA MISMATCH REPAIR PROTEIN MUTS FAMILY MEMBER"/>
    <property type="match status" value="1"/>
</dbReference>
<reference evidence="6 7" key="1">
    <citation type="submission" date="2017-03" db="EMBL/GenBank/DDBJ databases">
        <title>Genome sequence of Clostridium oryzae DSM 28571.</title>
        <authorList>
            <person name="Poehlein A."/>
            <person name="Daniel R."/>
        </authorList>
    </citation>
    <scope>NUCLEOTIDE SEQUENCE [LARGE SCALE GENOMIC DNA]</scope>
    <source>
        <strain evidence="6 7">DSM 28571</strain>
    </source>
</reference>
<dbReference type="STRING" id="1450648.CLORY_22280"/>
<evidence type="ECO:0000313" key="7">
    <source>
        <dbReference type="Proteomes" id="UP000190080"/>
    </source>
</evidence>
<dbReference type="SMART" id="SM00534">
    <property type="entry name" value="MUTSac"/>
    <property type="match status" value="1"/>
</dbReference>
<evidence type="ECO:0000256" key="4">
    <source>
        <dbReference type="SAM" id="Phobius"/>
    </source>
</evidence>
<comment type="caution">
    <text evidence="6">The sequence shown here is derived from an EMBL/GenBank/DDBJ whole genome shotgun (WGS) entry which is preliminary data.</text>
</comment>
<evidence type="ECO:0000259" key="5">
    <source>
        <dbReference type="SMART" id="SM00534"/>
    </source>
</evidence>
<dbReference type="PANTHER" id="PTHR11361:SF152">
    <property type="entry name" value="DNA MISMATCH REPAIR PROTEIN"/>
    <property type="match status" value="1"/>
</dbReference>
<gene>
    <name evidence="6" type="primary">mutS_2</name>
    <name evidence="6" type="ORF">CLORY_22280</name>
</gene>
<feature type="transmembrane region" description="Helical" evidence="4">
    <location>
        <begin position="12"/>
        <end position="30"/>
    </location>
</feature>
<dbReference type="InterPro" id="IPR045076">
    <property type="entry name" value="MutS"/>
</dbReference>
<keyword evidence="7" id="KW-1185">Reference proteome</keyword>
<keyword evidence="3" id="KW-0238">DNA-binding</keyword>
<sequence length="574" mass="66102">MDKDYIYDRAMKGLFAIAALTGYYFAVNGYNKDPKLYYGLILSVIFAAAGYYAKKKRDHYRMIDMLKKSWPKQIEKKRYLKFVGGYFYKKCEQNSEQIIDDQTWDDLDMDEVYTLLDRNLTTAGEHVLYDMLRRPKSDRKELIERDKIIDNIIKNVELRQQLQVALNYTGRLRETDIVELLYNDMEVQFHKKIICNIMAAMPIAILFTIPIFKEFVIFLEILVFAINCYLHISYTKEKGRFSVTAMRYLTDIINTAGSISKINEPLLNEQLSKLKVLYNKCKSMARSASGVGIQEGIDVIGDYFRLMFLFEERNFYKVIDDIKKLKNELFELYGIVGEIDALISIASYREDIKEYSKPNFCADPRKLVLKQVRHPLIENAVANDLQLDSKGVLLTGSNMSGKSTFLRTVGVNAVLAQTIYTVTAEEYTASFFNIVTSISPSDNIMSGKSYYLGEAEAMLRIIKSCSNDMPVLCIIDEIFRGTNPTERISASSQILKYLSEHNALAIVATHDLELTELLKDQYQCYYFTEEVDSEEGLKFDYKIRKGVSPTRNALKLLRYLGYPESIVRAAEKSI</sequence>
<dbReference type="GO" id="GO:0140664">
    <property type="term" value="F:ATP-dependent DNA damage sensor activity"/>
    <property type="evidence" value="ECO:0007669"/>
    <property type="project" value="InterPro"/>
</dbReference>
<dbReference type="GO" id="GO:0005524">
    <property type="term" value="F:ATP binding"/>
    <property type="evidence" value="ECO:0007669"/>
    <property type="project" value="UniProtKB-KW"/>
</dbReference>
<dbReference type="InterPro" id="IPR027417">
    <property type="entry name" value="P-loop_NTPase"/>
</dbReference>
<evidence type="ECO:0000313" key="6">
    <source>
        <dbReference type="EMBL" id="OPJ61546.1"/>
    </source>
</evidence>
<dbReference type="GO" id="GO:0006298">
    <property type="term" value="P:mismatch repair"/>
    <property type="evidence" value="ECO:0007669"/>
    <property type="project" value="InterPro"/>
</dbReference>
<dbReference type="SUPFAM" id="SSF48334">
    <property type="entry name" value="DNA repair protein MutS, domain III"/>
    <property type="match status" value="1"/>
</dbReference>
<feature type="transmembrane region" description="Helical" evidence="4">
    <location>
        <begin position="36"/>
        <end position="53"/>
    </location>
</feature>
<dbReference type="InterPro" id="IPR000432">
    <property type="entry name" value="DNA_mismatch_repair_MutS_C"/>
</dbReference>
<keyword evidence="4" id="KW-1133">Transmembrane helix</keyword>
<dbReference type="SUPFAM" id="SSF52540">
    <property type="entry name" value="P-loop containing nucleoside triphosphate hydrolases"/>
    <property type="match status" value="1"/>
</dbReference>
<feature type="domain" description="DNA mismatch repair proteins mutS family" evidence="5">
    <location>
        <begin position="389"/>
        <end position="574"/>
    </location>
</feature>